<gene>
    <name evidence="1" type="ORF">THALASSA_30</name>
</gene>
<accession>A0A2H5BGW3</accession>
<evidence type="ECO:0000313" key="2">
    <source>
        <dbReference type="Proteomes" id="UP000240962"/>
    </source>
</evidence>
<dbReference type="EMBL" id="MG649967">
    <property type="protein sequence ID" value="AUG85232.1"/>
    <property type="molecule type" value="Genomic_DNA"/>
</dbReference>
<dbReference type="Proteomes" id="UP000240962">
    <property type="component" value="Segment"/>
</dbReference>
<protein>
    <recommendedName>
        <fullName evidence="3">Tape measure chaperone</fullName>
    </recommendedName>
</protein>
<name>A0A2H5BGW3_9CAUD</name>
<evidence type="ECO:0008006" key="3">
    <source>
        <dbReference type="Google" id="ProtNLM"/>
    </source>
</evidence>
<keyword evidence="2" id="KW-1185">Reference proteome</keyword>
<reference evidence="2" key="1">
    <citation type="submission" date="2017-12" db="EMBL/GenBank/DDBJ databases">
        <authorList>
            <person name="Page C.L."/>
            <person name="McFadden E.F."/>
            <person name="Syed A.X."/>
            <person name="Lafty E.M."/>
            <person name="Hyatt D.A."/>
            <person name="Farronato D.M."/>
            <person name="Dong S.Z."/>
            <person name="Apostolopoulos E.L."/>
            <person name="Broussard G.W."/>
        </authorList>
    </citation>
    <scope>NUCLEOTIDE SEQUENCE [LARGE SCALE GENOMIC DNA]</scope>
</reference>
<organism evidence="1 2">
    <name type="scientific">Vibrio phage Thalassa</name>
    <dbReference type="NCBI Taxonomy" id="2570301"/>
    <lineage>
        <taxon>Viruses</taxon>
        <taxon>Duplodnaviria</taxon>
        <taxon>Heunggongvirae</taxon>
        <taxon>Uroviricota</taxon>
        <taxon>Caudoviricetes</taxon>
        <taxon>Demerecviridae</taxon>
        <taxon>Ermolyevavirinae</taxon>
        <taxon>Thalassavirus</taxon>
        <taxon>Thalassavirus thalassa</taxon>
    </lineage>
</organism>
<sequence>MLSWHKSRTFETERRKLLFESLDKYFDKQNGFSKSKYINICMQLGEKPDPKRMPIDFSDFPPLVRDAIEIFNRLGDRYTSTDLGPLYIGKDISTLDFLYNIYEIHDVEDRKLTLEIVQHLDSKIVKQAVSKWKTEAKKLKAKAKHH</sequence>
<evidence type="ECO:0000313" key="1">
    <source>
        <dbReference type="EMBL" id="AUG85232.1"/>
    </source>
</evidence>
<proteinExistence type="predicted"/>